<protein>
    <recommendedName>
        <fullName evidence="4">DUF3329 domain-containing protein</fullName>
    </recommendedName>
</protein>
<dbReference type="EMBL" id="JAAATW010000002">
    <property type="protein sequence ID" value="NBE07981.1"/>
    <property type="molecule type" value="Genomic_DNA"/>
</dbReference>
<evidence type="ECO:0000313" key="3">
    <source>
        <dbReference type="Proteomes" id="UP001517376"/>
    </source>
</evidence>
<keyword evidence="1" id="KW-0812">Transmembrane</keyword>
<accession>A0ABW9Y5Z3</accession>
<feature type="transmembrane region" description="Helical" evidence="1">
    <location>
        <begin position="40"/>
        <end position="58"/>
    </location>
</feature>
<gene>
    <name evidence="2" type="ORF">GU920_10565</name>
</gene>
<comment type="caution">
    <text evidence="2">The sequence shown here is derived from an EMBL/GenBank/DDBJ whole genome shotgun (WGS) entry which is preliminary data.</text>
</comment>
<reference evidence="3" key="1">
    <citation type="submission" date="2020-01" db="EMBL/GenBank/DDBJ databases">
        <title>Sphingomonas sp. strain CSW-10.</title>
        <authorList>
            <person name="Chen W.-M."/>
        </authorList>
    </citation>
    <scope>NUCLEOTIDE SEQUENCE [LARGE SCALE GENOMIC DNA]</scope>
    <source>
        <strain evidence="3">CCP-1</strain>
    </source>
</reference>
<keyword evidence="1" id="KW-0472">Membrane</keyword>
<proteinExistence type="predicted"/>
<evidence type="ECO:0000313" key="2">
    <source>
        <dbReference type="EMBL" id="NBE07981.1"/>
    </source>
</evidence>
<dbReference type="Proteomes" id="UP001517376">
    <property type="component" value="Unassembled WGS sequence"/>
</dbReference>
<keyword evidence="3" id="KW-1185">Reference proteome</keyword>
<evidence type="ECO:0000256" key="1">
    <source>
        <dbReference type="SAM" id="Phobius"/>
    </source>
</evidence>
<name>A0ABW9Y5Z3_9RHOB</name>
<sequence length="64" mass="7232">MNKPFLDPDHPMFRRPWVRWATTLTPLAWAAFELSMGNTLWALMFGAAGAYAGWKLILQGPSQP</sequence>
<evidence type="ECO:0008006" key="4">
    <source>
        <dbReference type="Google" id="ProtNLM"/>
    </source>
</evidence>
<keyword evidence="1" id="KW-1133">Transmembrane helix</keyword>
<dbReference type="RefSeq" id="WP_161766981.1">
    <property type="nucleotide sequence ID" value="NZ_JAAATW010000002.1"/>
</dbReference>
<organism evidence="2 3">
    <name type="scientific">Paragemmobacter ruber</name>
    <dbReference type="NCBI Taxonomy" id="1985673"/>
    <lineage>
        <taxon>Bacteria</taxon>
        <taxon>Pseudomonadati</taxon>
        <taxon>Pseudomonadota</taxon>
        <taxon>Alphaproteobacteria</taxon>
        <taxon>Rhodobacterales</taxon>
        <taxon>Paracoccaceae</taxon>
        <taxon>Paragemmobacter</taxon>
    </lineage>
</organism>